<dbReference type="InterPro" id="IPR011047">
    <property type="entry name" value="Quinoprotein_ADH-like_sf"/>
</dbReference>
<gene>
    <name evidence="6" type="ORF">Pla52o_52960</name>
</gene>
<evidence type="ECO:0000256" key="2">
    <source>
        <dbReference type="ARBA" id="ARBA00022737"/>
    </source>
</evidence>
<feature type="chain" id="PRO_5022815296" evidence="4">
    <location>
        <begin position="25"/>
        <end position="456"/>
    </location>
</feature>
<dbReference type="AlphaFoldDB" id="A0A5C6BY63"/>
<dbReference type="SMART" id="SM00320">
    <property type="entry name" value="WD40"/>
    <property type="match status" value="6"/>
</dbReference>
<evidence type="ECO:0000313" key="6">
    <source>
        <dbReference type="EMBL" id="TWU17290.1"/>
    </source>
</evidence>
<dbReference type="PROSITE" id="PS50082">
    <property type="entry name" value="WD_REPEATS_2"/>
    <property type="match status" value="3"/>
</dbReference>
<reference evidence="6 7" key="1">
    <citation type="submission" date="2019-02" db="EMBL/GenBank/DDBJ databases">
        <title>Deep-cultivation of Planctomycetes and their phenomic and genomic characterization uncovers novel biology.</title>
        <authorList>
            <person name="Wiegand S."/>
            <person name="Jogler M."/>
            <person name="Boedeker C."/>
            <person name="Pinto D."/>
            <person name="Vollmers J."/>
            <person name="Rivas-Marin E."/>
            <person name="Kohn T."/>
            <person name="Peeters S.H."/>
            <person name="Heuer A."/>
            <person name="Rast P."/>
            <person name="Oberbeckmann S."/>
            <person name="Bunk B."/>
            <person name="Jeske O."/>
            <person name="Meyerdierks A."/>
            <person name="Storesund J.E."/>
            <person name="Kallscheuer N."/>
            <person name="Luecker S."/>
            <person name="Lage O.M."/>
            <person name="Pohl T."/>
            <person name="Merkel B.J."/>
            <person name="Hornburger P."/>
            <person name="Mueller R.-W."/>
            <person name="Bruemmer F."/>
            <person name="Labrenz M."/>
            <person name="Spormann A.M."/>
            <person name="Op Den Camp H."/>
            <person name="Overmann J."/>
            <person name="Amann R."/>
            <person name="Jetten M.S.M."/>
            <person name="Mascher T."/>
            <person name="Medema M.H."/>
            <person name="Devos D.P."/>
            <person name="Kaster A.-K."/>
            <person name="Ovreas L."/>
            <person name="Rohde M."/>
            <person name="Galperin M.Y."/>
            <person name="Jogler C."/>
        </authorList>
    </citation>
    <scope>NUCLEOTIDE SEQUENCE [LARGE SCALE GENOMIC DNA]</scope>
    <source>
        <strain evidence="6 7">Pla52o</strain>
    </source>
</reference>
<dbReference type="InterPro" id="IPR019775">
    <property type="entry name" value="WD40_repeat_CS"/>
</dbReference>
<keyword evidence="4" id="KW-0732">Signal</keyword>
<dbReference type="Pfam" id="PF00400">
    <property type="entry name" value="WD40"/>
    <property type="match status" value="3"/>
</dbReference>
<evidence type="ECO:0000259" key="5">
    <source>
        <dbReference type="Pfam" id="PF07635"/>
    </source>
</evidence>
<dbReference type="OrthoDB" id="226265at2"/>
<dbReference type="InterPro" id="IPR015943">
    <property type="entry name" value="WD40/YVTN_repeat-like_dom_sf"/>
</dbReference>
<feature type="repeat" description="WD" evidence="3">
    <location>
        <begin position="278"/>
        <end position="319"/>
    </location>
</feature>
<proteinExistence type="predicted"/>
<keyword evidence="2" id="KW-0677">Repeat</keyword>
<dbReference type="PANTHER" id="PTHR22847">
    <property type="entry name" value="WD40 REPEAT PROTEIN"/>
    <property type="match status" value="1"/>
</dbReference>
<dbReference type="InterPro" id="IPR011429">
    <property type="entry name" value="Cyt_c_Planctomycete-type"/>
</dbReference>
<dbReference type="CDD" id="cd00200">
    <property type="entry name" value="WD40"/>
    <property type="match status" value="1"/>
</dbReference>
<evidence type="ECO:0000256" key="1">
    <source>
        <dbReference type="ARBA" id="ARBA00022574"/>
    </source>
</evidence>
<dbReference type="PROSITE" id="PS00678">
    <property type="entry name" value="WD_REPEATS_1"/>
    <property type="match status" value="1"/>
</dbReference>
<dbReference type="SUPFAM" id="SSF50998">
    <property type="entry name" value="Quinoprotein alcohol dehydrogenase-like"/>
    <property type="match status" value="1"/>
</dbReference>
<dbReference type="InterPro" id="IPR001680">
    <property type="entry name" value="WD40_rpt"/>
</dbReference>
<protein>
    <submittedName>
        <fullName evidence="6">WD domain, G-beta repeat</fullName>
    </submittedName>
</protein>
<sequence length="456" mass="49693" precursor="true">MSRLRCLGGLLISTIGLGLNHAHAAEGERPISFIRDVAPILVQRCESCHGAKKSESSYRVDTVASLMEQADYGERQVTAGNLEESLLWRLVNSDDRGERMPLDGDPLPKTELDAIRTWIEQGAKVDVPNPALPLASQLPRAEYTAAPQAYRAAVPITALAIEPESGNVLVSGYRELSIWNTEDGTLLQRMPKITERSAELEYFATPRQLATSGGIPGVYGEVRLLDGSDFSERRLLVKTSDTVLGIAVRPDGQELAAALPDFTLRVYELDSGKERLKIEAHGDRIHSVNWSPDGTQLVSASGDHTTKVFDANTGTLVVNYAGHKSVVFDALFSPEGTHVFSAGGDGKIHYWAVANGARQALLAHADAVHGLQIVGDSLFSMSADRTARQFDWAKRTQVRSYDKHNDWVTALAVDSTRQRLVTGTFNGEVHVWNMQDGSEITRFLAAPGLSKVTVVP</sequence>
<feature type="signal peptide" evidence="4">
    <location>
        <begin position="1"/>
        <end position="24"/>
    </location>
</feature>
<name>A0A5C6BY63_9BACT</name>
<keyword evidence="7" id="KW-1185">Reference proteome</keyword>
<dbReference type="Gene3D" id="2.130.10.10">
    <property type="entry name" value="YVTN repeat-like/Quinoprotein amine dehydrogenase"/>
    <property type="match status" value="2"/>
</dbReference>
<dbReference type="RefSeq" id="WP_146597221.1">
    <property type="nucleotide sequence ID" value="NZ_SJPT01000013.1"/>
</dbReference>
<dbReference type="PANTHER" id="PTHR22847:SF637">
    <property type="entry name" value="WD REPEAT DOMAIN 5B"/>
    <property type="match status" value="1"/>
</dbReference>
<evidence type="ECO:0000256" key="3">
    <source>
        <dbReference type="PROSITE-ProRule" id="PRU00221"/>
    </source>
</evidence>
<evidence type="ECO:0000256" key="4">
    <source>
        <dbReference type="SAM" id="SignalP"/>
    </source>
</evidence>
<feature type="domain" description="Cytochrome C Planctomycete-type" evidence="5">
    <location>
        <begin position="45"/>
        <end position="101"/>
    </location>
</feature>
<accession>A0A5C6BY63</accession>
<keyword evidence="1 3" id="KW-0853">WD repeat</keyword>
<dbReference type="Proteomes" id="UP000316304">
    <property type="component" value="Unassembled WGS sequence"/>
</dbReference>
<dbReference type="EMBL" id="SJPT01000013">
    <property type="protein sequence ID" value="TWU17290.1"/>
    <property type="molecule type" value="Genomic_DNA"/>
</dbReference>
<evidence type="ECO:0000313" key="7">
    <source>
        <dbReference type="Proteomes" id="UP000316304"/>
    </source>
</evidence>
<dbReference type="PROSITE" id="PS50294">
    <property type="entry name" value="WD_REPEATS_REGION"/>
    <property type="match status" value="3"/>
</dbReference>
<feature type="repeat" description="WD" evidence="3">
    <location>
        <begin position="401"/>
        <end position="442"/>
    </location>
</feature>
<dbReference type="Pfam" id="PF07635">
    <property type="entry name" value="PSCyt1"/>
    <property type="match status" value="1"/>
</dbReference>
<feature type="repeat" description="WD" evidence="3">
    <location>
        <begin position="320"/>
        <end position="361"/>
    </location>
</feature>
<comment type="caution">
    <text evidence="6">The sequence shown here is derived from an EMBL/GenBank/DDBJ whole genome shotgun (WGS) entry which is preliminary data.</text>
</comment>
<organism evidence="6 7">
    <name type="scientific">Novipirellula galeiformis</name>
    <dbReference type="NCBI Taxonomy" id="2528004"/>
    <lineage>
        <taxon>Bacteria</taxon>
        <taxon>Pseudomonadati</taxon>
        <taxon>Planctomycetota</taxon>
        <taxon>Planctomycetia</taxon>
        <taxon>Pirellulales</taxon>
        <taxon>Pirellulaceae</taxon>
        <taxon>Novipirellula</taxon>
    </lineage>
</organism>